<evidence type="ECO:0000259" key="2">
    <source>
        <dbReference type="Pfam" id="PF13472"/>
    </source>
</evidence>
<dbReference type="InterPro" id="IPR036514">
    <property type="entry name" value="SGNH_hydro_sf"/>
</dbReference>
<evidence type="ECO:0000313" key="3">
    <source>
        <dbReference type="EMBL" id="RZS70823.1"/>
    </source>
</evidence>
<comment type="caution">
    <text evidence="3">The sequence shown here is derived from an EMBL/GenBank/DDBJ whole genome shotgun (WGS) entry which is preliminary data.</text>
</comment>
<accession>A0A4Q7MUP8</accession>
<feature type="transmembrane region" description="Helical" evidence="1">
    <location>
        <begin position="20"/>
        <end position="41"/>
    </location>
</feature>
<dbReference type="InterPro" id="IPR051532">
    <property type="entry name" value="Ester_Hydrolysis_Enzymes"/>
</dbReference>
<dbReference type="SUPFAM" id="SSF52266">
    <property type="entry name" value="SGNH hydrolase"/>
    <property type="match status" value="1"/>
</dbReference>
<keyword evidence="3" id="KW-0378">Hydrolase</keyword>
<keyword evidence="4" id="KW-1185">Reference proteome</keyword>
<dbReference type="Pfam" id="PF13472">
    <property type="entry name" value="Lipase_GDSL_2"/>
    <property type="match status" value="1"/>
</dbReference>
<dbReference type="PANTHER" id="PTHR30383">
    <property type="entry name" value="THIOESTERASE 1/PROTEASE 1/LYSOPHOSPHOLIPASE L1"/>
    <property type="match status" value="1"/>
</dbReference>
<evidence type="ECO:0000313" key="4">
    <source>
        <dbReference type="Proteomes" id="UP000293874"/>
    </source>
</evidence>
<proteinExistence type="predicted"/>
<evidence type="ECO:0000256" key="1">
    <source>
        <dbReference type="SAM" id="Phobius"/>
    </source>
</evidence>
<feature type="domain" description="SGNH hydrolase-type esterase" evidence="2">
    <location>
        <begin position="102"/>
        <end position="355"/>
    </location>
</feature>
<dbReference type="AlphaFoldDB" id="A0A4Q7MUP8"/>
<keyword evidence="1" id="KW-0472">Membrane</keyword>
<dbReference type="GO" id="GO:0016788">
    <property type="term" value="F:hydrolase activity, acting on ester bonds"/>
    <property type="evidence" value="ECO:0007669"/>
    <property type="project" value="UniProtKB-ARBA"/>
</dbReference>
<organism evidence="3 4">
    <name type="scientific">Pseudobacter ginsenosidimutans</name>
    <dbReference type="NCBI Taxonomy" id="661488"/>
    <lineage>
        <taxon>Bacteria</taxon>
        <taxon>Pseudomonadati</taxon>
        <taxon>Bacteroidota</taxon>
        <taxon>Chitinophagia</taxon>
        <taxon>Chitinophagales</taxon>
        <taxon>Chitinophagaceae</taxon>
        <taxon>Pseudobacter</taxon>
    </lineage>
</organism>
<sequence length="379" mass="43176">MKGIHYFYTMSKGRKILHRIFYGCFLLGITFLAMEIILRIYNPFGFRLKGDQIILPVNTKLTIQNSINPKLDSVIVNTRNELGFRGESKPADFNSRLSIITVGGSTTECHFNNDDKTWPALLEHKLDDSFQHVWLNNAGLDGHSTFGHQVLLQDYLVKIKPKVILFLTGVNDVESDRPSFHDQQNKRGAFSDLKHYLVNNSEVLSLLVNLARGWKAQQTHNTSGVNIDPRQLPVSHMTDAESAAQLKLQQQFLPGYRERVRELMDTCLKYQIKPVFITQPLLYGEGIDSVTQVNLATIRHKNVSGKCSWQVLELYNDELRKLGAERNILVIDLAARMPKNSLYFYDESHFTNAGTEKVASIVNESLAPWLANNFPSFHQ</sequence>
<protein>
    <submittedName>
        <fullName evidence="3">GDSL-like lipase/acylhydrolase family protein</fullName>
    </submittedName>
</protein>
<reference evidence="3 4" key="1">
    <citation type="submission" date="2019-02" db="EMBL/GenBank/DDBJ databases">
        <title>Genomic Encyclopedia of Type Strains, Phase IV (KMG-IV): sequencing the most valuable type-strain genomes for metagenomic binning, comparative biology and taxonomic classification.</title>
        <authorList>
            <person name="Goeker M."/>
        </authorList>
    </citation>
    <scope>NUCLEOTIDE SEQUENCE [LARGE SCALE GENOMIC DNA]</scope>
    <source>
        <strain evidence="3 4">DSM 18116</strain>
    </source>
</reference>
<gene>
    <name evidence="3" type="ORF">EV199_2718</name>
</gene>
<dbReference type="EMBL" id="SGXA01000002">
    <property type="protein sequence ID" value="RZS70823.1"/>
    <property type="molecule type" value="Genomic_DNA"/>
</dbReference>
<dbReference type="Proteomes" id="UP000293874">
    <property type="component" value="Unassembled WGS sequence"/>
</dbReference>
<keyword evidence="1" id="KW-1133">Transmembrane helix</keyword>
<dbReference type="InterPro" id="IPR013830">
    <property type="entry name" value="SGNH_hydro"/>
</dbReference>
<dbReference type="Gene3D" id="3.40.50.1110">
    <property type="entry name" value="SGNH hydrolase"/>
    <property type="match status" value="1"/>
</dbReference>
<keyword evidence="1" id="KW-0812">Transmembrane</keyword>
<name>A0A4Q7MUP8_9BACT</name>